<name>A0ABT5YI01_9PROT</name>
<evidence type="ECO:0000256" key="1">
    <source>
        <dbReference type="ARBA" id="ARBA00004651"/>
    </source>
</evidence>
<proteinExistence type="predicted"/>
<evidence type="ECO:0000256" key="6">
    <source>
        <dbReference type="SAM" id="Phobius"/>
    </source>
</evidence>
<evidence type="ECO:0000256" key="2">
    <source>
        <dbReference type="ARBA" id="ARBA00022475"/>
    </source>
</evidence>
<evidence type="ECO:0000256" key="3">
    <source>
        <dbReference type="ARBA" id="ARBA00022692"/>
    </source>
</evidence>
<keyword evidence="2" id="KW-1003">Cell membrane</keyword>
<evidence type="ECO:0000313" key="8">
    <source>
        <dbReference type="EMBL" id="MDF2094538.1"/>
    </source>
</evidence>
<dbReference type="EMBL" id="JARHUD010000001">
    <property type="protein sequence ID" value="MDF2094538.1"/>
    <property type="molecule type" value="Genomic_DNA"/>
</dbReference>
<dbReference type="InterPro" id="IPR042106">
    <property type="entry name" value="Nuo/plastoQ_OxRdtase_6_NuoJ"/>
</dbReference>
<evidence type="ECO:0000259" key="7">
    <source>
        <dbReference type="Pfam" id="PF13244"/>
    </source>
</evidence>
<feature type="transmembrane region" description="Helical" evidence="6">
    <location>
        <begin position="30"/>
        <end position="48"/>
    </location>
</feature>
<reference evidence="8 9" key="1">
    <citation type="submission" date="2023-03" db="EMBL/GenBank/DDBJ databases">
        <title>Fodinicurvata sp. CAU 1616 isolated from sea sendiment.</title>
        <authorList>
            <person name="Kim W."/>
        </authorList>
    </citation>
    <scope>NUCLEOTIDE SEQUENCE [LARGE SCALE GENOMIC DNA]</scope>
    <source>
        <strain evidence="8 9">CAU 1616</strain>
    </source>
</reference>
<dbReference type="Proteomes" id="UP001215503">
    <property type="component" value="Unassembled WGS sequence"/>
</dbReference>
<keyword evidence="3 6" id="KW-0812">Transmembrane</keyword>
<organism evidence="8 9">
    <name type="scientific">Aquibaculum arenosum</name>
    <dbReference type="NCBI Taxonomy" id="3032591"/>
    <lineage>
        <taxon>Bacteria</taxon>
        <taxon>Pseudomonadati</taxon>
        <taxon>Pseudomonadota</taxon>
        <taxon>Alphaproteobacteria</taxon>
        <taxon>Rhodospirillales</taxon>
        <taxon>Rhodovibrionaceae</taxon>
        <taxon>Aquibaculum</taxon>
    </lineage>
</organism>
<feature type="transmembrane region" description="Helical" evidence="6">
    <location>
        <begin position="6"/>
        <end position="25"/>
    </location>
</feature>
<keyword evidence="5 6" id="KW-0472">Membrane</keyword>
<protein>
    <submittedName>
        <fullName evidence="8">DUF4040 domain-containing protein</fullName>
    </submittedName>
</protein>
<feature type="domain" description="MrpA C-terminal/MbhD" evidence="7">
    <location>
        <begin position="14"/>
        <end position="79"/>
    </location>
</feature>
<dbReference type="Gene3D" id="1.20.120.1200">
    <property type="entry name" value="NADH-ubiquinone/plastoquinone oxidoreductase chain 6, subunit NuoJ"/>
    <property type="match status" value="1"/>
</dbReference>
<gene>
    <name evidence="8" type="ORF">P2G67_00950</name>
</gene>
<keyword evidence="4 6" id="KW-1133">Transmembrane helix</keyword>
<comment type="caution">
    <text evidence="8">The sequence shown here is derived from an EMBL/GenBank/DDBJ whole genome shotgun (WGS) entry which is preliminary data.</text>
</comment>
<evidence type="ECO:0000313" key="9">
    <source>
        <dbReference type="Proteomes" id="UP001215503"/>
    </source>
</evidence>
<evidence type="ECO:0000256" key="4">
    <source>
        <dbReference type="ARBA" id="ARBA00022989"/>
    </source>
</evidence>
<sequence>MSLAEAVFDGLLVLLLLGVATLAFWHRRIFASAVFFIVFGLLLALAWLRLSAPDIALAEAAVGAGVTGALVIATLSRLSAQPPKSRKSKED</sequence>
<accession>A0ABT5YI01</accession>
<dbReference type="InterPro" id="IPR025383">
    <property type="entry name" value="MrpA_C/MbhD"/>
</dbReference>
<keyword evidence="9" id="KW-1185">Reference proteome</keyword>
<feature type="transmembrane region" description="Helical" evidence="6">
    <location>
        <begin position="60"/>
        <end position="80"/>
    </location>
</feature>
<dbReference type="RefSeq" id="WP_275819129.1">
    <property type="nucleotide sequence ID" value="NZ_JARHUD010000001.1"/>
</dbReference>
<dbReference type="Pfam" id="PF13244">
    <property type="entry name" value="MbhD"/>
    <property type="match status" value="1"/>
</dbReference>
<comment type="subcellular location">
    <subcellularLocation>
        <location evidence="1">Cell membrane</location>
        <topology evidence="1">Multi-pass membrane protein</topology>
    </subcellularLocation>
</comment>
<evidence type="ECO:0000256" key="5">
    <source>
        <dbReference type="ARBA" id="ARBA00023136"/>
    </source>
</evidence>